<proteinExistence type="inferred from homology"/>
<feature type="domain" description="Cytosol aminopeptidase" evidence="8">
    <location>
        <begin position="374"/>
        <end position="381"/>
    </location>
</feature>
<dbReference type="PROSITE" id="PS00631">
    <property type="entry name" value="CYTOSOL_AP"/>
    <property type="match status" value="1"/>
</dbReference>
<evidence type="ECO:0000256" key="7">
    <source>
        <dbReference type="SAM" id="MobiDB-lite"/>
    </source>
</evidence>
<dbReference type="eggNOG" id="KOG2597">
    <property type="taxonomic scope" value="Eukaryota"/>
</dbReference>
<feature type="compositionally biased region" description="Low complexity" evidence="7">
    <location>
        <begin position="11"/>
        <end position="22"/>
    </location>
</feature>
<dbReference type="CDD" id="cd00433">
    <property type="entry name" value="Peptidase_M17"/>
    <property type="match status" value="1"/>
</dbReference>
<dbReference type="Proteomes" id="UP000053664">
    <property type="component" value="Unassembled WGS sequence"/>
</dbReference>
<evidence type="ECO:0000256" key="1">
    <source>
        <dbReference type="ARBA" id="ARBA00000135"/>
    </source>
</evidence>
<evidence type="ECO:0000259" key="8">
    <source>
        <dbReference type="PROSITE" id="PS00631"/>
    </source>
</evidence>
<dbReference type="GO" id="GO:0070006">
    <property type="term" value="F:metalloaminopeptidase activity"/>
    <property type="evidence" value="ECO:0007669"/>
    <property type="project" value="InterPro"/>
</dbReference>
<evidence type="ECO:0000256" key="4">
    <source>
        <dbReference type="ARBA" id="ARBA00022438"/>
    </source>
</evidence>
<dbReference type="Gene3D" id="3.40.220.10">
    <property type="entry name" value="Leucine Aminopeptidase, subunit E, domain 1"/>
    <property type="match status" value="1"/>
</dbReference>
<dbReference type="InterPro" id="IPR043472">
    <property type="entry name" value="Macro_dom-like"/>
</dbReference>
<dbReference type="HAMAP" id="MF_00181">
    <property type="entry name" value="Cytosol_peptidase_M17"/>
    <property type="match status" value="1"/>
</dbReference>
<keyword evidence="5" id="KW-0645">Protease</keyword>
<dbReference type="KEGG" id="pfp:PFL1_05631"/>
<evidence type="ECO:0000256" key="2">
    <source>
        <dbReference type="ARBA" id="ARBA00009528"/>
    </source>
</evidence>
<dbReference type="GO" id="GO:0030145">
    <property type="term" value="F:manganese ion binding"/>
    <property type="evidence" value="ECO:0007669"/>
    <property type="project" value="InterPro"/>
</dbReference>
<dbReference type="Pfam" id="PF00883">
    <property type="entry name" value="Peptidase_M17"/>
    <property type="match status" value="1"/>
</dbReference>
<sequence>MSAASSRDLAGVVVGVDPSGSSTAKSVDVSAQWKAARANTAKHGNLRLFYPEGKPAVAAVSVGEQKKAPHTGPDVLPAEPVYLRNERLERTRLAAAKGAKAIRDLGAGPDDKGDAPVKRTIGVDSMASPHAAATGAILGMWNVNHFKTRGKAPAWGRPADVQGGNEIEIAPIDGAADVEAKKQLRDESDDVKSSVPLSWHTGEVYAKAQNWARELKETPANLMTPTIFGQRVTAAFKNLPNTQVIVHDEDWAREQKMGSFLSVAAGTDEPAKFVEIHYKGAPDHDAAPLALVGKGITFDTGGISIKPGAGMKLMRADMGGAAAVVAATRAIAELGLPINVVCVTPLTENMPSGKATKPGDIVIAKNGLSIEVDNTDAEGRLVLADALTYASESFKPHTLIDVATLTGACVIALGDVYSAAFTESDSLWNELKAAGEAEADPFWRMPMDDTFLKQISTSNADLCNTGGRPAGSCTAAIFLKQFVVGLGERGGAEPTVRYSHLDIAGSMEATGTTTNEYTPRGLTGRPVRALIEFARRLPTQ</sequence>
<evidence type="ECO:0000256" key="3">
    <source>
        <dbReference type="ARBA" id="ARBA00012565"/>
    </source>
</evidence>
<keyword evidence="4" id="KW-0031">Aminopeptidase</keyword>
<evidence type="ECO:0000313" key="10">
    <source>
        <dbReference type="Proteomes" id="UP000053664"/>
    </source>
</evidence>
<evidence type="ECO:0000313" key="9">
    <source>
        <dbReference type="EMBL" id="EPQ26995.1"/>
    </source>
</evidence>
<dbReference type="PRINTS" id="PR00481">
    <property type="entry name" value="LAMNOPPTDASE"/>
</dbReference>
<dbReference type="GO" id="GO:0006508">
    <property type="term" value="P:proteolysis"/>
    <property type="evidence" value="ECO:0007669"/>
    <property type="project" value="UniProtKB-KW"/>
</dbReference>
<dbReference type="InterPro" id="IPR000819">
    <property type="entry name" value="Peptidase_M17_C"/>
</dbReference>
<dbReference type="SUPFAM" id="SSF53187">
    <property type="entry name" value="Zn-dependent exopeptidases"/>
    <property type="match status" value="1"/>
</dbReference>
<comment type="catalytic activity">
    <reaction evidence="1">
        <text>Release of an N-terminal amino acid, Xaa-|-Yaa-, in which Xaa is preferably Leu, but may be other amino acids including Pro although not Arg or Lys, and Yaa may be Pro. Amino acid amides and methyl esters are also readily hydrolyzed, but rates on arylamides are exceedingly low.</text>
        <dbReference type="EC" id="3.4.11.1"/>
    </reaction>
</comment>
<dbReference type="HOGENOM" id="CLU_013734_2_2_1"/>
<dbReference type="InterPro" id="IPR023042">
    <property type="entry name" value="Peptidase_M17_leu_NH2_pept"/>
</dbReference>
<keyword evidence="6" id="KW-0378">Hydrolase</keyword>
<dbReference type="Gene3D" id="3.40.630.10">
    <property type="entry name" value="Zn peptidases"/>
    <property type="match status" value="1"/>
</dbReference>
<dbReference type="AlphaFoldDB" id="A0A061H4X2"/>
<dbReference type="RefSeq" id="XP_007881355.1">
    <property type="nucleotide sequence ID" value="XM_007883164.1"/>
</dbReference>
<dbReference type="PANTHER" id="PTHR11963">
    <property type="entry name" value="LEUCINE AMINOPEPTIDASE-RELATED"/>
    <property type="match status" value="1"/>
</dbReference>
<gene>
    <name evidence="9" type="ORF">PFL1_05631</name>
</gene>
<dbReference type="OrthoDB" id="412814at2759"/>
<feature type="region of interest" description="Disordered" evidence="7">
    <location>
        <begin position="1"/>
        <end position="28"/>
    </location>
</feature>
<organism evidence="9 10">
    <name type="scientific">Pseudozyma flocculosa PF-1</name>
    <dbReference type="NCBI Taxonomy" id="1277687"/>
    <lineage>
        <taxon>Eukaryota</taxon>
        <taxon>Fungi</taxon>
        <taxon>Dikarya</taxon>
        <taxon>Basidiomycota</taxon>
        <taxon>Ustilaginomycotina</taxon>
        <taxon>Ustilaginomycetes</taxon>
        <taxon>Ustilaginales</taxon>
        <taxon>Ustilaginaceae</taxon>
        <taxon>Pseudozyma</taxon>
    </lineage>
</organism>
<dbReference type="PANTHER" id="PTHR11963:SF23">
    <property type="entry name" value="CYTOSOL AMINOPEPTIDASE"/>
    <property type="match status" value="1"/>
</dbReference>
<dbReference type="InterPro" id="IPR011356">
    <property type="entry name" value="Leucine_aapep/pepB"/>
</dbReference>
<dbReference type="EMBL" id="KE361642">
    <property type="protein sequence ID" value="EPQ26995.1"/>
    <property type="molecule type" value="Genomic_DNA"/>
</dbReference>
<evidence type="ECO:0000256" key="5">
    <source>
        <dbReference type="ARBA" id="ARBA00022670"/>
    </source>
</evidence>
<dbReference type="EC" id="3.4.11.1" evidence="3"/>
<reference evidence="9 10" key="1">
    <citation type="journal article" date="2013" name="Plant Cell">
        <title>The transition from a phytopathogenic smut ancestor to an anamorphic biocontrol agent deciphered by comparative whole-genome analysis.</title>
        <authorList>
            <person name="Lefebvre F."/>
            <person name="Joly D.L."/>
            <person name="Labbe C."/>
            <person name="Teichmann B."/>
            <person name="Linning R."/>
            <person name="Belzile F."/>
            <person name="Bakkeren G."/>
            <person name="Belanger R.R."/>
        </authorList>
    </citation>
    <scope>NUCLEOTIDE SEQUENCE [LARGE SCALE GENOMIC DNA]</scope>
    <source>
        <strain evidence="9 10">PF-1</strain>
    </source>
</reference>
<evidence type="ECO:0000256" key="6">
    <source>
        <dbReference type="ARBA" id="ARBA00022801"/>
    </source>
</evidence>
<dbReference type="GO" id="GO:0005737">
    <property type="term" value="C:cytoplasm"/>
    <property type="evidence" value="ECO:0007669"/>
    <property type="project" value="InterPro"/>
</dbReference>
<protein>
    <recommendedName>
        <fullName evidence="3">leucyl aminopeptidase</fullName>
        <ecNumber evidence="3">3.4.11.1</ecNumber>
    </recommendedName>
</protein>
<name>A0A061H4X2_9BASI</name>
<dbReference type="SUPFAM" id="SSF52949">
    <property type="entry name" value="Macro domain-like"/>
    <property type="match status" value="1"/>
</dbReference>
<accession>A0A061H4X2</accession>
<dbReference type="GeneID" id="19319718"/>
<comment type="similarity">
    <text evidence="2">Belongs to the peptidase M17 family.</text>
</comment>